<sequence>MDIGKHGCLGLPLAAEESDLNLVDTAFKLLTSKDEHVQMLAVSHLRRTVQQRIRCEPSDEDLGEFMSGVIEGRFATSSNKLSNTWTVARSASRRLDIEWTFVDGVPRLAFEDLILKPQQRRRILHSIRDRLRTNRSLALHNKLSQGKALKLVSLSPASSHFITDGRTRASLTGDLYIKQD</sequence>
<dbReference type="AlphaFoldDB" id="A0AAV4TSC5"/>
<name>A0AAV4TSC5_9ARAC</name>
<dbReference type="Proteomes" id="UP001054837">
    <property type="component" value="Unassembled WGS sequence"/>
</dbReference>
<organism evidence="1 2">
    <name type="scientific">Caerostris darwini</name>
    <dbReference type="NCBI Taxonomy" id="1538125"/>
    <lineage>
        <taxon>Eukaryota</taxon>
        <taxon>Metazoa</taxon>
        <taxon>Ecdysozoa</taxon>
        <taxon>Arthropoda</taxon>
        <taxon>Chelicerata</taxon>
        <taxon>Arachnida</taxon>
        <taxon>Araneae</taxon>
        <taxon>Araneomorphae</taxon>
        <taxon>Entelegynae</taxon>
        <taxon>Araneoidea</taxon>
        <taxon>Araneidae</taxon>
        <taxon>Caerostris</taxon>
    </lineage>
</organism>
<evidence type="ECO:0000313" key="2">
    <source>
        <dbReference type="Proteomes" id="UP001054837"/>
    </source>
</evidence>
<comment type="caution">
    <text evidence="1">The sequence shown here is derived from an EMBL/GenBank/DDBJ whole genome shotgun (WGS) entry which is preliminary data.</text>
</comment>
<reference evidence="1 2" key="1">
    <citation type="submission" date="2021-06" db="EMBL/GenBank/DDBJ databases">
        <title>Caerostris darwini draft genome.</title>
        <authorList>
            <person name="Kono N."/>
            <person name="Arakawa K."/>
        </authorList>
    </citation>
    <scope>NUCLEOTIDE SEQUENCE [LARGE SCALE GENOMIC DNA]</scope>
</reference>
<proteinExistence type="predicted"/>
<evidence type="ECO:0000313" key="1">
    <source>
        <dbReference type="EMBL" id="GIY48217.1"/>
    </source>
</evidence>
<dbReference type="EMBL" id="BPLQ01010072">
    <property type="protein sequence ID" value="GIY48217.1"/>
    <property type="molecule type" value="Genomic_DNA"/>
</dbReference>
<protein>
    <submittedName>
        <fullName evidence="1">Uncharacterized protein</fullName>
    </submittedName>
</protein>
<accession>A0AAV4TSC5</accession>
<keyword evidence="2" id="KW-1185">Reference proteome</keyword>
<gene>
    <name evidence="1" type="ORF">CDAR_493181</name>
</gene>